<dbReference type="GO" id="GO:0006298">
    <property type="term" value="P:mismatch repair"/>
    <property type="evidence" value="ECO:0007669"/>
    <property type="project" value="TreeGrafter"/>
</dbReference>
<dbReference type="Pfam" id="PF00867">
    <property type="entry name" value="XPG_I"/>
    <property type="match status" value="1"/>
</dbReference>
<dbReference type="GO" id="GO:0006310">
    <property type="term" value="P:DNA recombination"/>
    <property type="evidence" value="ECO:0007669"/>
    <property type="project" value="TreeGrafter"/>
</dbReference>
<dbReference type="WBParaSite" id="PTRK_0000675500.1">
    <property type="protein sequence ID" value="PTRK_0000675500.1"/>
    <property type="gene ID" value="PTRK_0000675500"/>
</dbReference>
<evidence type="ECO:0000256" key="4">
    <source>
        <dbReference type="ARBA" id="ARBA00022763"/>
    </source>
</evidence>
<comment type="similarity">
    <text evidence="10">Belongs to the XPG/RAD2 endonuclease family. EXO1 subfamily.</text>
</comment>
<dbReference type="InterPro" id="IPR006084">
    <property type="entry name" value="XPG/Rad2"/>
</dbReference>
<dbReference type="SMART" id="SM00484">
    <property type="entry name" value="XPGI"/>
    <property type="match status" value="1"/>
</dbReference>
<dbReference type="EC" id="3.1.-.-" evidence="10"/>
<dbReference type="GO" id="GO:0046872">
    <property type="term" value="F:metal ion binding"/>
    <property type="evidence" value="ECO:0007669"/>
    <property type="project" value="UniProtKB-UniRule"/>
</dbReference>
<keyword evidence="7 10" id="KW-0238">DNA-binding</keyword>
<dbReference type="Gene3D" id="1.10.150.20">
    <property type="entry name" value="5' to 3' exonuclease, C-terminal subdomain"/>
    <property type="match status" value="1"/>
</dbReference>
<dbReference type="InterPro" id="IPR006086">
    <property type="entry name" value="XPG-I_dom"/>
</dbReference>
<keyword evidence="6 10" id="KW-0269">Exonuclease</keyword>
<comment type="cofactor">
    <cofactor evidence="10">
        <name>Mg(2+)</name>
        <dbReference type="ChEBI" id="CHEBI:18420"/>
    </cofactor>
    <text evidence="10">Binds 2 magnesium ions per subunit. They probably participate in the reaction catalyzed by the enzyme. May bind an additional third magnesium ion after substrate binding.</text>
</comment>
<keyword evidence="10" id="KW-0479">Metal-binding</keyword>
<evidence type="ECO:0000256" key="2">
    <source>
        <dbReference type="ARBA" id="ARBA00022722"/>
    </source>
</evidence>
<dbReference type="InterPro" id="IPR006085">
    <property type="entry name" value="XPG_DNA_repair_N"/>
</dbReference>
<feature type="domain" description="XPG-I" evidence="11">
    <location>
        <begin position="140"/>
        <end position="213"/>
    </location>
</feature>
<accession>A0A0N4ZG78</accession>
<keyword evidence="9 10" id="KW-0539">Nucleus</keyword>
<keyword evidence="13" id="KW-1185">Reference proteome</keyword>
<keyword evidence="10" id="KW-0460">Magnesium</keyword>
<dbReference type="Proteomes" id="UP000038045">
    <property type="component" value="Unplaced"/>
</dbReference>
<keyword evidence="4 10" id="KW-0227">DNA damage</keyword>
<evidence type="ECO:0000256" key="8">
    <source>
        <dbReference type="ARBA" id="ARBA00023204"/>
    </source>
</evidence>
<name>A0A0N4ZG78_PARTI</name>
<evidence type="ECO:0000256" key="7">
    <source>
        <dbReference type="ARBA" id="ARBA00023125"/>
    </source>
</evidence>
<dbReference type="Gene3D" id="3.40.50.1010">
    <property type="entry name" value="5'-nuclease"/>
    <property type="match status" value="1"/>
</dbReference>
<evidence type="ECO:0000259" key="12">
    <source>
        <dbReference type="SMART" id="SM00485"/>
    </source>
</evidence>
<organism evidence="13 14">
    <name type="scientific">Parastrongyloides trichosuri</name>
    <name type="common">Possum-specific nematode worm</name>
    <dbReference type="NCBI Taxonomy" id="131310"/>
    <lineage>
        <taxon>Eukaryota</taxon>
        <taxon>Metazoa</taxon>
        <taxon>Ecdysozoa</taxon>
        <taxon>Nematoda</taxon>
        <taxon>Chromadorea</taxon>
        <taxon>Rhabditida</taxon>
        <taxon>Tylenchina</taxon>
        <taxon>Panagrolaimomorpha</taxon>
        <taxon>Strongyloidoidea</taxon>
        <taxon>Strongyloididae</taxon>
        <taxon>Parastrongyloides</taxon>
    </lineage>
</organism>
<dbReference type="PANTHER" id="PTHR11081">
    <property type="entry name" value="FLAP ENDONUCLEASE FAMILY MEMBER"/>
    <property type="match status" value="1"/>
</dbReference>
<dbReference type="GO" id="GO:0003677">
    <property type="term" value="F:DNA binding"/>
    <property type="evidence" value="ECO:0007669"/>
    <property type="project" value="UniProtKB-UniRule"/>
</dbReference>
<evidence type="ECO:0000313" key="14">
    <source>
        <dbReference type="WBParaSite" id="PTRK_0000675500.1"/>
    </source>
</evidence>
<comment type="function">
    <text evidence="10">5'-&gt;3' double-stranded DNA exonuclease which may also possess a cryptic 3'-&gt;5' double-stranded DNA exonuclease activity. Functions in DNA mismatch repair.</text>
</comment>
<protein>
    <recommendedName>
        <fullName evidence="10">Exonuclease 1</fullName>
        <ecNumber evidence="10">3.1.-.-</ecNumber>
    </recommendedName>
</protein>
<feature type="domain" description="XPG N-terminal" evidence="12">
    <location>
        <begin position="1"/>
        <end position="100"/>
    </location>
</feature>
<dbReference type="GO" id="GO:0017108">
    <property type="term" value="F:5'-flap endonuclease activity"/>
    <property type="evidence" value="ECO:0007669"/>
    <property type="project" value="TreeGrafter"/>
</dbReference>
<dbReference type="CDD" id="cd09857">
    <property type="entry name" value="PIN_EXO1"/>
    <property type="match status" value="1"/>
</dbReference>
<sequence>MGIPDLLRYLDKAKQKNVNIVQFSGRTLAVDTSCFLYKGLYAQAYENLHGIQSTKCIDYLEKTAKIITNAGIHAIFVFDGRTLPSKKLTNDKRLISRNENREKAFELLKIGDKEGALKNFKRSFYVTKELQEDCIKALRGMKNVDILVAPYEADAQLAFLVKEKLAYGVVTVDSDLIPFGCERIIYNLNVDSAMCEVIESSRIKECVCVQLQSTFDLELLRYMCILKGCDYFGGLKGFAYKTAEKFFSKISNRTPKNFIKHIRSITKLKIENLKEFFEEFTRANNTFLYQIVYDPRDGCQKPLNPYPEELLNELKNFKNTVETVEEGNHLWYAGNVVSKDVAKLLAIGNNFEDIIEEKIKFDIPENLPLNSIWKSLVDDSVEVKLLVDDSINDGNRYQNPKKRKCTRDSMDSECNILLKRSNTVTMVSDSKEVKEEVYEKENSFIGLKNVIVVENGKSKYFKMEESMVEIKSFSQHKKKTPFSSPNK</sequence>
<keyword evidence="10" id="KW-0267">Excision nuclease</keyword>
<dbReference type="SUPFAM" id="SSF47807">
    <property type="entry name" value="5' to 3' exonuclease, C-terminal subdomain"/>
    <property type="match status" value="1"/>
</dbReference>
<comment type="subcellular location">
    <subcellularLocation>
        <location evidence="1 10">Nucleus</location>
    </subcellularLocation>
</comment>
<evidence type="ECO:0000256" key="6">
    <source>
        <dbReference type="ARBA" id="ARBA00022839"/>
    </source>
</evidence>
<dbReference type="SMART" id="SM00485">
    <property type="entry name" value="XPGN"/>
    <property type="match status" value="1"/>
</dbReference>
<dbReference type="SUPFAM" id="SSF88723">
    <property type="entry name" value="PIN domain-like"/>
    <property type="match status" value="1"/>
</dbReference>
<dbReference type="FunFam" id="3.40.50.1010:FF:000111">
    <property type="entry name" value="Exonuclease 1"/>
    <property type="match status" value="1"/>
</dbReference>
<dbReference type="PANTHER" id="PTHR11081:SF8">
    <property type="entry name" value="EXONUCLEASE 1"/>
    <property type="match status" value="1"/>
</dbReference>
<dbReference type="AlphaFoldDB" id="A0A0N4ZG78"/>
<evidence type="ECO:0000256" key="1">
    <source>
        <dbReference type="ARBA" id="ARBA00004123"/>
    </source>
</evidence>
<dbReference type="GO" id="GO:0005634">
    <property type="term" value="C:nucleus"/>
    <property type="evidence" value="ECO:0007669"/>
    <property type="project" value="UniProtKB-SubCell"/>
</dbReference>
<evidence type="ECO:0000256" key="9">
    <source>
        <dbReference type="ARBA" id="ARBA00023242"/>
    </source>
</evidence>
<dbReference type="GO" id="GO:0035312">
    <property type="term" value="F:5'-3' DNA exonuclease activity"/>
    <property type="evidence" value="ECO:0007669"/>
    <property type="project" value="UniProtKB-UniRule"/>
</dbReference>
<dbReference type="InterPro" id="IPR029060">
    <property type="entry name" value="PIN-like_dom_sf"/>
</dbReference>
<evidence type="ECO:0000256" key="3">
    <source>
        <dbReference type="ARBA" id="ARBA00022759"/>
    </source>
</evidence>
<dbReference type="Pfam" id="PF00752">
    <property type="entry name" value="XPG_N"/>
    <property type="match status" value="1"/>
</dbReference>
<dbReference type="InterPro" id="IPR044752">
    <property type="entry name" value="PIN-like_EXO1"/>
</dbReference>
<reference evidence="14" key="1">
    <citation type="submission" date="2017-02" db="UniProtKB">
        <authorList>
            <consortium name="WormBaseParasite"/>
        </authorList>
    </citation>
    <scope>IDENTIFICATION</scope>
</reference>
<keyword evidence="3" id="KW-0255">Endonuclease</keyword>
<keyword evidence="10" id="KW-0228">DNA excision</keyword>
<dbReference type="InterPro" id="IPR036279">
    <property type="entry name" value="5-3_exonuclease_C_sf"/>
</dbReference>
<keyword evidence="5 10" id="KW-0378">Hydrolase</keyword>
<evidence type="ECO:0000313" key="13">
    <source>
        <dbReference type="Proteomes" id="UP000038045"/>
    </source>
</evidence>
<evidence type="ECO:0000259" key="11">
    <source>
        <dbReference type="SMART" id="SM00484"/>
    </source>
</evidence>
<keyword evidence="8 10" id="KW-0234">DNA repair</keyword>
<keyword evidence="2 10" id="KW-0540">Nuclease</keyword>
<proteinExistence type="inferred from homology"/>
<dbReference type="PRINTS" id="PR00853">
    <property type="entry name" value="XPGRADSUPER"/>
</dbReference>
<dbReference type="STRING" id="131310.A0A0N4ZG78"/>
<evidence type="ECO:0000256" key="5">
    <source>
        <dbReference type="ARBA" id="ARBA00022801"/>
    </source>
</evidence>
<evidence type="ECO:0000256" key="10">
    <source>
        <dbReference type="RuleBase" id="RU910737"/>
    </source>
</evidence>